<keyword evidence="4 9" id="KW-0812">Transmembrane</keyword>
<accession>A0A6A7C3Z4</accession>
<dbReference type="AlphaFoldDB" id="A0A6A7C3Z4"/>
<dbReference type="PANTHER" id="PTHR22950:SF692">
    <property type="entry name" value="TRANSMEMBRANE AMINO ACID TRANSPORTER FAMILY PROTEIN"/>
    <property type="match status" value="1"/>
</dbReference>
<comment type="similarity">
    <text evidence="2">Belongs to the amino acid/polyamine transporter 2 family.</text>
</comment>
<comment type="subcellular location">
    <subcellularLocation>
        <location evidence="1">Membrane</location>
        <topology evidence="1">Multi-pass membrane protein</topology>
    </subcellularLocation>
</comment>
<dbReference type="Pfam" id="PF01490">
    <property type="entry name" value="Aa_trans"/>
    <property type="match status" value="1"/>
</dbReference>
<feature type="compositionally biased region" description="Basic and acidic residues" evidence="8">
    <location>
        <begin position="19"/>
        <end position="31"/>
    </location>
</feature>
<evidence type="ECO:0000313" key="11">
    <source>
        <dbReference type="EMBL" id="KAF2861962.1"/>
    </source>
</evidence>
<feature type="region of interest" description="Disordered" evidence="8">
    <location>
        <begin position="1"/>
        <end position="38"/>
    </location>
</feature>
<evidence type="ECO:0000256" key="7">
    <source>
        <dbReference type="ARBA" id="ARBA00023136"/>
    </source>
</evidence>
<feature type="transmembrane region" description="Helical" evidence="9">
    <location>
        <begin position="394"/>
        <end position="415"/>
    </location>
</feature>
<keyword evidence="12" id="KW-1185">Reference proteome</keyword>
<feature type="transmembrane region" description="Helical" evidence="9">
    <location>
        <begin position="318"/>
        <end position="338"/>
    </location>
</feature>
<evidence type="ECO:0000256" key="5">
    <source>
        <dbReference type="ARBA" id="ARBA00022970"/>
    </source>
</evidence>
<feature type="transmembrane region" description="Helical" evidence="9">
    <location>
        <begin position="555"/>
        <end position="578"/>
    </location>
</feature>
<evidence type="ECO:0000259" key="10">
    <source>
        <dbReference type="Pfam" id="PF01490"/>
    </source>
</evidence>
<name>A0A6A7C3Z4_9PEZI</name>
<evidence type="ECO:0000256" key="8">
    <source>
        <dbReference type="SAM" id="MobiDB-lite"/>
    </source>
</evidence>
<feature type="transmembrane region" description="Helical" evidence="9">
    <location>
        <begin position="590"/>
        <end position="610"/>
    </location>
</feature>
<feature type="region of interest" description="Disordered" evidence="8">
    <location>
        <begin position="153"/>
        <end position="179"/>
    </location>
</feature>
<dbReference type="GO" id="GO:0015179">
    <property type="term" value="F:L-amino acid transmembrane transporter activity"/>
    <property type="evidence" value="ECO:0007669"/>
    <property type="project" value="TreeGrafter"/>
</dbReference>
<dbReference type="EMBL" id="MU005969">
    <property type="protein sequence ID" value="KAF2861962.1"/>
    <property type="molecule type" value="Genomic_DNA"/>
</dbReference>
<evidence type="ECO:0000313" key="12">
    <source>
        <dbReference type="Proteomes" id="UP000799421"/>
    </source>
</evidence>
<evidence type="ECO:0000256" key="2">
    <source>
        <dbReference type="ARBA" id="ARBA00008066"/>
    </source>
</evidence>
<evidence type="ECO:0000256" key="3">
    <source>
        <dbReference type="ARBA" id="ARBA00022448"/>
    </source>
</evidence>
<feature type="transmembrane region" description="Helical" evidence="9">
    <location>
        <begin position="470"/>
        <end position="490"/>
    </location>
</feature>
<feature type="transmembrane region" description="Helical" evidence="9">
    <location>
        <begin position="427"/>
        <end position="450"/>
    </location>
</feature>
<keyword evidence="3" id="KW-0813">Transport</keyword>
<reference evidence="11" key="1">
    <citation type="journal article" date="2020" name="Stud. Mycol.">
        <title>101 Dothideomycetes genomes: a test case for predicting lifestyles and emergence of pathogens.</title>
        <authorList>
            <person name="Haridas S."/>
            <person name="Albert R."/>
            <person name="Binder M."/>
            <person name="Bloem J."/>
            <person name="Labutti K."/>
            <person name="Salamov A."/>
            <person name="Andreopoulos B."/>
            <person name="Baker S."/>
            <person name="Barry K."/>
            <person name="Bills G."/>
            <person name="Bluhm B."/>
            <person name="Cannon C."/>
            <person name="Castanera R."/>
            <person name="Culley D."/>
            <person name="Daum C."/>
            <person name="Ezra D."/>
            <person name="Gonzalez J."/>
            <person name="Henrissat B."/>
            <person name="Kuo A."/>
            <person name="Liang C."/>
            <person name="Lipzen A."/>
            <person name="Lutzoni F."/>
            <person name="Magnuson J."/>
            <person name="Mondo S."/>
            <person name="Nolan M."/>
            <person name="Ohm R."/>
            <person name="Pangilinan J."/>
            <person name="Park H.-J."/>
            <person name="Ramirez L."/>
            <person name="Alfaro M."/>
            <person name="Sun H."/>
            <person name="Tritt A."/>
            <person name="Yoshinaga Y."/>
            <person name="Zwiers L.-H."/>
            <person name="Turgeon B."/>
            <person name="Goodwin S."/>
            <person name="Spatafora J."/>
            <person name="Crous P."/>
            <person name="Grigoriev I."/>
        </authorList>
    </citation>
    <scope>NUCLEOTIDE SEQUENCE</scope>
    <source>
        <strain evidence="11">CBS 480.64</strain>
    </source>
</reference>
<dbReference type="GO" id="GO:0005774">
    <property type="term" value="C:vacuolar membrane"/>
    <property type="evidence" value="ECO:0007669"/>
    <property type="project" value="TreeGrafter"/>
</dbReference>
<feature type="region of interest" description="Disordered" evidence="8">
    <location>
        <begin position="79"/>
        <end position="100"/>
    </location>
</feature>
<keyword evidence="5" id="KW-0029">Amino-acid transport</keyword>
<feature type="transmembrane region" description="Helical" evidence="9">
    <location>
        <begin position="291"/>
        <end position="312"/>
    </location>
</feature>
<dbReference type="InterPro" id="IPR013057">
    <property type="entry name" value="AA_transpt_TM"/>
</dbReference>
<gene>
    <name evidence="11" type="ORF">K470DRAFT_256495</name>
</gene>
<protein>
    <recommendedName>
        <fullName evidence="10">Amino acid transporter transmembrane domain-containing protein</fullName>
    </recommendedName>
</protein>
<proteinExistence type="inferred from homology"/>
<feature type="transmembrane region" description="Helical" evidence="9">
    <location>
        <begin position="345"/>
        <end position="366"/>
    </location>
</feature>
<evidence type="ECO:0000256" key="4">
    <source>
        <dbReference type="ARBA" id="ARBA00022692"/>
    </source>
</evidence>
<evidence type="ECO:0000256" key="1">
    <source>
        <dbReference type="ARBA" id="ARBA00004141"/>
    </source>
</evidence>
<feature type="compositionally biased region" description="Polar residues" evidence="8">
    <location>
        <begin position="1"/>
        <end position="11"/>
    </location>
</feature>
<dbReference type="Proteomes" id="UP000799421">
    <property type="component" value="Unassembled WGS sequence"/>
</dbReference>
<dbReference type="OrthoDB" id="655540at2759"/>
<keyword evidence="6 9" id="KW-1133">Transmembrane helix</keyword>
<evidence type="ECO:0000256" key="6">
    <source>
        <dbReference type="ARBA" id="ARBA00022989"/>
    </source>
</evidence>
<sequence length="613" mass="67714">MARSSIASASTEHTDDDCSVERGDNNGEDLHLRRHQSAMAHRVQQLRQAGGANSLDNFARSWQRAAGFFEVTPVRPAFRYEDDEEGSEDDYGRRTVQSTPRGKSLLAAAIERDSSRNRASSRNRVVDDERQPLIERERDFVVEPSIRSGLGGSYGTSWGSGASTMEPSHRHPPRSLRPQIQSVERNKEREPLRVRQVQEDDGTVVNVVVGQSTLPQMIFNSANVLIGIGLLALPLALRLAGWIPGLIFLCFAAAATSYTAKLLAKCADVDISLVTFADLAFVSFGQWARAIISLLFCLELVAACVAFVVLFADSLNALIPGWGVTEWKLLCGLILIPFGFVPLRFLSFTSILGIFSCSLIVLTVWIDGLVKPHHPGSIHEPARTYMWPEDWKTLPVSFGILMSPWGGHAVFPNIYRDMRKPYKYRRGVNITYMFAFTIDISMAVIGYLMFGDGVADEITRNILTTQGYPHFLNMVIIVCVAIIPVTKIPLNAHPIVSTLEVLLGLDQRALANAQPITGMTGYTRGILRFVLRVACPVVFVLLAILVPQFDTIMSLMGAIACFTVCIILPCAFHLKLYWNTLSPWHRIMDIVLIGISAVLAVVGTASNFLVSHN</sequence>
<dbReference type="PANTHER" id="PTHR22950">
    <property type="entry name" value="AMINO ACID TRANSPORTER"/>
    <property type="match status" value="1"/>
</dbReference>
<organism evidence="11 12">
    <name type="scientific">Piedraia hortae CBS 480.64</name>
    <dbReference type="NCBI Taxonomy" id="1314780"/>
    <lineage>
        <taxon>Eukaryota</taxon>
        <taxon>Fungi</taxon>
        <taxon>Dikarya</taxon>
        <taxon>Ascomycota</taxon>
        <taxon>Pezizomycotina</taxon>
        <taxon>Dothideomycetes</taxon>
        <taxon>Dothideomycetidae</taxon>
        <taxon>Capnodiales</taxon>
        <taxon>Piedraiaceae</taxon>
        <taxon>Piedraia</taxon>
    </lineage>
</organism>
<feature type="transmembrane region" description="Helical" evidence="9">
    <location>
        <begin position="217"/>
        <end position="236"/>
    </location>
</feature>
<feature type="domain" description="Amino acid transporter transmembrane" evidence="10">
    <location>
        <begin position="211"/>
        <end position="605"/>
    </location>
</feature>
<feature type="transmembrane region" description="Helical" evidence="9">
    <location>
        <begin position="242"/>
        <end position="260"/>
    </location>
</feature>
<feature type="transmembrane region" description="Helical" evidence="9">
    <location>
        <begin position="529"/>
        <end position="549"/>
    </location>
</feature>
<feature type="compositionally biased region" description="Polar residues" evidence="8">
    <location>
        <begin position="155"/>
        <end position="166"/>
    </location>
</feature>
<keyword evidence="7 9" id="KW-0472">Membrane</keyword>
<evidence type="ECO:0000256" key="9">
    <source>
        <dbReference type="SAM" id="Phobius"/>
    </source>
</evidence>